<gene>
    <name evidence="2" type="primary">B1102E12.14</name>
</gene>
<reference evidence="2" key="1">
    <citation type="journal article" date="2002" name="Nature">
        <title>The genome sequence and structure of rice chromosome 1.</title>
        <authorList>
            <person name="Sasaki T."/>
            <person name="Matsumoto T."/>
            <person name="Yamamoto K."/>
            <person name="Sakata K."/>
            <person name="Baba T."/>
            <person name="Katayose Y."/>
            <person name="Wu J."/>
            <person name="Niimura Y."/>
            <person name="Cheng Z."/>
            <person name="Nagamura Y."/>
            <person name="Antonio B.A."/>
            <person name="Kanamori H."/>
            <person name="Hosokawa S."/>
            <person name="Masukawa M."/>
            <person name="Arikawa K."/>
            <person name="Chiden Y."/>
            <person name="Hayashi M."/>
            <person name="Okamoto M."/>
            <person name="Ando T."/>
            <person name="Aoki H."/>
            <person name="Arita K."/>
            <person name="Hamada M."/>
            <person name="Harada C."/>
            <person name="Hijishita S."/>
            <person name="Honda M."/>
            <person name="Ichikawa Y."/>
            <person name="Idonuma A."/>
            <person name="Iijima M."/>
            <person name="Ikeda M."/>
            <person name="Ikeno M."/>
            <person name="Itoh S."/>
            <person name="Itoh T."/>
            <person name="Itoh Y."/>
            <person name="Itoh Y."/>
            <person name="Iwabuchi A."/>
            <person name="Kamiya K."/>
            <person name="Karasawa W."/>
            <person name="Katagiri S."/>
            <person name="Kikuta A."/>
            <person name="Kobayashi N."/>
            <person name="Kono I."/>
            <person name="Machita K."/>
            <person name="Maehara T."/>
            <person name="Mizuno H."/>
            <person name="Mizubayashi T."/>
            <person name="Mukai Y."/>
            <person name="Nagasaki H."/>
            <person name="Nakashima M."/>
            <person name="Nakama Y."/>
            <person name="Nakamichi Y."/>
            <person name="Nakamura M."/>
            <person name="Namiki N."/>
            <person name="Negishi M."/>
            <person name="Ohta I."/>
            <person name="Ono N."/>
            <person name="Saji S."/>
            <person name="Sakai K."/>
            <person name="Shibata M."/>
            <person name="Shimokawa T."/>
            <person name="Shomura A."/>
            <person name="Song J."/>
            <person name="Takazaki Y."/>
            <person name="Terasawa K."/>
            <person name="Tsuji K."/>
            <person name="Waki K."/>
            <person name="Yamagata H."/>
            <person name="Yamane H."/>
            <person name="Yoshiki S."/>
            <person name="Yoshihara R."/>
            <person name="Yukawa K."/>
            <person name="Zhong H."/>
            <person name="Iwama H."/>
            <person name="Endo T."/>
            <person name="Ito H."/>
            <person name="Hahn J.H."/>
            <person name="Kim H.I."/>
            <person name="Eun M.Y."/>
            <person name="Yano M."/>
            <person name="Jiang J."/>
            <person name="Gojobori T."/>
        </authorList>
    </citation>
    <scope>NUCLEOTIDE SEQUENCE [LARGE SCALE GENOMIC DNA]</scope>
</reference>
<proteinExistence type="predicted"/>
<protein>
    <submittedName>
        <fullName evidence="2">Uncharacterized protein</fullName>
    </submittedName>
</protein>
<organism evidence="2">
    <name type="scientific">Oryza sativa subsp. japonica</name>
    <name type="common">Rice</name>
    <dbReference type="NCBI Taxonomy" id="39947"/>
    <lineage>
        <taxon>Eukaryota</taxon>
        <taxon>Viridiplantae</taxon>
        <taxon>Streptophyta</taxon>
        <taxon>Embryophyta</taxon>
        <taxon>Tracheophyta</taxon>
        <taxon>Spermatophyta</taxon>
        <taxon>Magnoliopsida</taxon>
        <taxon>Liliopsida</taxon>
        <taxon>Poales</taxon>
        <taxon>Poaceae</taxon>
        <taxon>BOP clade</taxon>
        <taxon>Oryzoideae</taxon>
        <taxon>Oryzeae</taxon>
        <taxon>Oryzinae</taxon>
        <taxon>Oryza</taxon>
        <taxon>Oryza sativa</taxon>
    </lineage>
</organism>
<sequence>MAPPPPARRRDDSQEEAFVDWIAGMGFTIRFLILVKSSTKINITVPADAEATEAHALLHQPPQQPAPHTPVAVVAAAAAAGGVVREEVEPRRAPLHRCPCAHVGSLQGGTRSSCGGEAGRRRQRRGTEQEGAPESIAAGGRERDAQAPAAEGVALSTSAQLRWMRKRWQHSFSRNIRAIHDKNKLSAKFIPNLPQYFTNLPLKINGSD</sequence>
<dbReference type="Proteomes" id="UP000817658">
    <property type="component" value="Chromosome 1"/>
</dbReference>
<dbReference type="EMBL" id="AP003369">
    <property type="protein sequence ID" value="BAD53303.1"/>
    <property type="molecule type" value="Genomic_DNA"/>
</dbReference>
<dbReference type="AlphaFoldDB" id="Q5ZAT0"/>
<name>Q5ZAT0_ORYSJ</name>
<evidence type="ECO:0000256" key="1">
    <source>
        <dbReference type="SAM" id="MobiDB-lite"/>
    </source>
</evidence>
<accession>Q5ZAT0</accession>
<feature type="region of interest" description="Disordered" evidence="1">
    <location>
        <begin position="106"/>
        <end position="153"/>
    </location>
</feature>
<evidence type="ECO:0000313" key="2">
    <source>
        <dbReference type="EMBL" id="BAD53303.1"/>
    </source>
</evidence>